<sequence>MDNGLPFMIIYRKRSNDEILSHNVYYLPWLDGKKWKEYIRDHHLSINTTLIKEYEEELYKQIYDNQATEKLTNIKRDRIFISYINKTAKKLSKIGVDEVLKILASIGERIIK</sequence>
<gene>
    <name evidence="1" type="ordered locus">Curi_c13950</name>
</gene>
<dbReference type="Proteomes" id="UP000006094">
    <property type="component" value="Chromosome"/>
</dbReference>
<dbReference type="AlphaFoldDB" id="K0B0I5"/>
<keyword evidence="2" id="KW-1185">Reference proteome</keyword>
<name>K0B0I5_GOTA9</name>
<protein>
    <submittedName>
        <fullName evidence="1">Uncharacterized protein</fullName>
    </submittedName>
</protein>
<organism evidence="1 2">
    <name type="scientific">Gottschalkia acidurici (strain ATCC 7906 / DSM 604 / BCRC 14475 / CIP 104303 / KCTC 5404 / NCIMB 10678 / 9a)</name>
    <name type="common">Clostridium acidurici</name>
    <dbReference type="NCBI Taxonomy" id="1128398"/>
    <lineage>
        <taxon>Bacteria</taxon>
        <taxon>Bacillati</taxon>
        <taxon>Bacillota</taxon>
        <taxon>Tissierellia</taxon>
        <taxon>Tissierellales</taxon>
        <taxon>Gottschalkiaceae</taxon>
        <taxon>Gottschalkia</taxon>
    </lineage>
</organism>
<dbReference type="HOGENOM" id="CLU_2141471_0_0_9"/>
<dbReference type="KEGG" id="cad:Curi_c13950"/>
<dbReference type="EMBL" id="CP003326">
    <property type="protein sequence ID" value="AFS78405.1"/>
    <property type="molecule type" value="Genomic_DNA"/>
</dbReference>
<evidence type="ECO:0000313" key="1">
    <source>
        <dbReference type="EMBL" id="AFS78405.1"/>
    </source>
</evidence>
<accession>K0B0I5</accession>
<reference evidence="1 2" key="1">
    <citation type="journal article" date="2012" name="PLoS ONE">
        <title>The purine-utilizing bacterium Clostridium acidurici 9a: a genome-guided metabolic reconsideration.</title>
        <authorList>
            <person name="Hartwich K."/>
            <person name="Poehlein A."/>
            <person name="Daniel R."/>
        </authorList>
    </citation>
    <scope>NUCLEOTIDE SEQUENCE [LARGE SCALE GENOMIC DNA]</scope>
    <source>
        <strain evidence="2">ATCC 7906 / DSM 604 / BCRC 14475 / CIP 104303 / KCTC 5404 / NCIMB 10678 / 9a</strain>
    </source>
</reference>
<dbReference type="RefSeq" id="WP_014967542.1">
    <property type="nucleotide sequence ID" value="NC_018664.1"/>
</dbReference>
<dbReference type="STRING" id="1128398.Curi_c13950"/>
<evidence type="ECO:0000313" key="2">
    <source>
        <dbReference type="Proteomes" id="UP000006094"/>
    </source>
</evidence>
<proteinExistence type="predicted"/>